<keyword evidence="2" id="KW-1185">Reference proteome</keyword>
<name>A0A9K3D0I5_9EUKA</name>
<comment type="caution">
    <text evidence="1">The sequence shown here is derived from an EMBL/GenBank/DDBJ whole genome shotgun (WGS) entry which is preliminary data.</text>
</comment>
<accession>A0A9K3D0I5</accession>
<sequence length="328" mass="35268">MEIIDCESDAQAPGGSYNTLSTGEYLHLVGGPLQPSPTPFGVFDVWHSTTPYYVPMGCMLDALHEGTFDLRVEGSSLLDKDCPDGPPLIYQLDDTIPDSLVSQIGTEVITQTGKLILLKHLAAQKKRVMFQGVHMKVAFHSLAANTLFQPIPGIKGINGKAGRSLAVHGLVSVKSGFLGHRVSLTDEGRELRQYLLACMREIVSPGCTPGGLPPYPDALSGLYKPRPYQLLALAVCFGGSAGCLIKALGFSKKDVPGIRARVRQLQARHEQILPTARALQENKVDETLSSVSLSVGSDEVVSLKDVVGLGYLNAAMRMCIYEIFGGCD</sequence>
<dbReference type="EMBL" id="BDIP01002770">
    <property type="protein sequence ID" value="GIQ86799.1"/>
    <property type="molecule type" value="Genomic_DNA"/>
</dbReference>
<gene>
    <name evidence="1" type="ORF">KIPB_008720</name>
</gene>
<reference evidence="1 2" key="1">
    <citation type="journal article" date="2018" name="PLoS ONE">
        <title>The draft genome of Kipferlia bialata reveals reductive genome evolution in fornicate parasites.</title>
        <authorList>
            <person name="Tanifuji G."/>
            <person name="Takabayashi S."/>
            <person name="Kume K."/>
            <person name="Takagi M."/>
            <person name="Nakayama T."/>
            <person name="Kamikawa R."/>
            <person name="Inagaki Y."/>
            <person name="Hashimoto T."/>
        </authorList>
    </citation>
    <scope>NUCLEOTIDE SEQUENCE [LARGE SCALE GENOMIC DNA]</scope>
    <source>
        <strain evidence="1">NY0173</strain>
    </source>
</reference>
<evidence type="ECO:0000313" key="2">
    <source>
        <dbReference type="Proteomes" id="UP000265618"/>
    </source>
</evidence>
<proteinExistence type="predicted"/>
<dbReference type="Proteomes" id="UP000265618">
    <property type="component" value="Unassembled WGS sequence"/>
</dbReference>
<dbReference type="AlphaFoldDB" id="A0A9K3D0I5"/>
<protein>
    <submittedName>
        <fullName evidence="1">Uncharacterized protein</fullName>
    </submittedName>
</protein>
<evidence type="ECO:0000313" key="1">
    <source>
        <dbReference type="EMBL" id="GIQ86799.1"/>
    </source>
</evidence>
<organism evidence="1 2">
    <name type="scientific">Kipferlia bialata</name>
    <dbReference type="NCBI Taxonomy" id="797122"/>
    <lineage>
        <taxon>Eukaryota</taxon>
        <taxon>Metamonada</taxon>
        <taxon>Carpediemonas-like organisms</taxon>
        <taxon>Kipferlia</taxon>
    </lineage>
</organism>